<dbReference type="Pfam" id="PF10256">
    <property type="entry name" value="Erf4"/>
    <property type="match status" value="1"/>
</dbReference>
<evidence type="ECO:0000256" key="4">
    <source>
        <dbReference type="ARBA" id="ARBA00018463"/>
    </source>
</evidence>
<keyword evidence="5" id="KW-0256">Endoplasmic reticulum</keyword>
<comment type="subunit">
    <text evidence="3">Interacts with ERF2.</text>
</comment>
<evidence type="ECO:0000256" key="6">
    <source>
        <dbReference type="ARBA" id="ARBA00023136"/>
    </source>
</evidence>
<evidence type="ECO:0000259" key="8">
    <source>
        <dbReference type="Pfam" id="PF10256"/>
    </source>
</evidence>
<feature type="compositionally biased region" description="Acidic residues" evidence="7">
    <location>
        <begin position="351"/>
        <end position="372"/>
    </location>
</feature>
<dbReference type="VEuPathDB" id="FungiDB:BTJ68_13516"/>
<evidence type="ECO:0000256" key="2">
    <source>
        <dbReference type="ARBA" id="ARBA00007732"/>
    </source>
</evidence>
<dbReference type="Proteomes" id="UP000276864">
    <property type="component" value="Unassembled WGS sequence"/>
</dbReference>
<dbReference type="GO" id="GO:0006612">
    <property type="term" value="P:protein targeting to membrane"/>
    <property type="evidence" value="ECO:0007669"/>
    <property type="project" value="TreeGrafter"/>
</dbReference>
<dbReference type="EMBL" id="QWIM01000682">
    <property type="protein sequence ID" value="RMY31952.1"/>
    <property type="molecule type" value="Genomic_DNA"/>
</dbReference>
<feature type="compositionally biased region" description="Basic residues" evidence="7">
    <location>
        <begin position="102"/>
        <end position="122"/>
    </location>
</feature>
<organism evidence="9 10">
    <name type="scientific">Hortaea werneckii</name>
    <name type="common">Black yeast</name>
    <name type="synonym">Cladosporium werneckii</name>
    <dbReference type="NCBI Taxonomy" id="91943"/>
    <lineage>
        <taxon>Eukaryota</taxon>
        <taxon>Fungi</taxon>
        <taxon>Dikarya</taxon>
        <taxon>Ascomycota</taxon>
        <taxon>Pezizomycotina</taxon>
        <taxon>Dothideomycetes</taxon>
        <taxon>Dothideomycetidae</taxon>
        <taxon>Mycosphaerellales</taxon>
        <taxon>Teratosphaeriaceae</taxon>
        <taxon>Hortaea</taxon>
    </lineage>
</organism>
<dbReference type="PANTHER" id="PTHR13254">
    <property type="entry name" value="GOLGI AUTOANTIGEN, GOLGIN SUBFAMILY A, 7"/>
    <property type="match status" value="1"/>
</dbReference>
<dbReference type="GO" id="GO:0031211">
    <property type="term" value="C:endoplasmic reticulum palmitoyltransferase complex"/>
    <property type="evidence" value="ECO:0007669"/>
    <property type="project" value="TreeGrafter"/>
</dbReference>
<dbReference type="InterPro" id="IPR051371">
    <property type="entry name" value="Ras_palmitoyltransferase"/>
</dbReference>
<proteinExistence type="inferred from homology"/>
<evidence type="ECO:0000256" key="7">
    <source>
        <dbReference type="SAM" id="MobiDB-lite"/>
    </source>
</evidence>
<dbReference type="InterPro" id="IPR019383">
    <property type="entry name" value="Golgin_A_7/ERF4"/>
</dbReference>
<comment type="caution">
    <text evidence="9">The sequence shown here is derived from an EMBL/GenBank/DDBJ whole genome shotgun (WGS) entry which is preliminary data.</text>
</comment>
<name>A0A3M7AWP6_HORWE</name>
<comment type="subcellular location">
    <subcellularLocation>
        <location evidence="1">Endoplasmic reticulum membrane</location>
        <topology evidence="1">Peripheral membrane protein</topology>
    </subcellularLocation>
</comment>
<reference evidence="9 10" key="1">
    <citation type="journal article" date="2018" name="BMC Genomics">
        <title>Genomic evidence for intraspecific hybridization in a clonal and extremely halotolerant yeast.</title>
        <authorList>
            <person name="Gostincar C."/>
            <person name="Stajich J.E."/>
            <person name="Zupancic J."/>
            <person name="Zalar P."/>
            <person name="Gunde-Cimerman N."/>
        </authorList>
    </citation>
    <scope>NUCLEOTIDE SEQUENCE [LARGE SCALE GENOMIC DNA]</scope>
    <source>
        <strain evidence="9 10">EXF-6651</strain>
    </source>
</reference>
<evidence type="ECO:0000256" key="3">
    <source>
        <dbReference type="ARBA" id="ARBA00011396"/>
    </source>
</evidence>
<comment type="similarity">
    <text evidence="2">Belongs to the ERF4 family.</text>
</comment>
<feature type="compositionally biased region" description="Low complexity" evidence="7">
    <location>
        <begin position="80"/>
        <end position="96"/>
    </location>
</feature>
<evidence type="ECO:0000256" key="5">
    <source>
        <dbReference type="ARBA" id="ARBA00022824"/>
    </source>
</evidence>
<feature type="compositionally biased region" description="Polar residues" evidence="7">
    <location>
        <begin position="186"/>
        <end position="196"/>
    </location>
</feature>
<sequence length="372" mass="41713">MDGLCCTGLGVLEKLRRASVVATSHVKSPQQLRQQSGSTCCFMETFNKLAGVQDVSSPTERPSQPHVLPTPPPIPDSDTDPLGQTQSQSQRGSRASLPLNRHPSRKSIRSSRHSQARSRSQSRTRDNRHSSAVDLSQYPETPALDQTHIHDALAQHHSAQQAQHQQQQQPQQQSQTQPTHSHRNSHSTAQTGTTTEDFVWGPTHPCFPHPNPHCSPSSPERLTTRVIRVRRDWLVAGDLYPQFANLYPEILDPLVSDADFRFLISNLNLRLREAFDPFSFRAWVDGFLGLVTGWVWEDLGFTGAKRGVKGLEGFVEEWNRGVREQGREVWVVQPRRTGFMALDFVIPDPGIDGDGEGEGEVGFEDEEEQQQQ</sequence>
<evidence type="ECO:0000313" key="9">
    <source>
        <dbReference type="EMBL" id="RMY31952.1"/>
    </source>
</evidence>
<evidence type="ECO:0000256" key="1">
    <source>
        <dbReference type="ARBA" id="ARBA00004406"/>
    </source>
</evidence>
<dbReference type="PANTHER" id="PTHR13254:SF0">
    <property type="entry name" value="GOLGIN SUBFAMILY A MEMBER 7_ERF4 DOMAIN-CONTAINING PROTEIN"/>
    <property type="match status" value="1"/>
</dbReference>
<gene>
    <name evidence="9" type="ORF">D0866_06950</name>
</gene>
<evidence type="ECO:0000313" key="10">
    <source>
        <dbReference type="Proteomes" id="UP000276864"/>
    </source>
</evidence>
<feature type="region of interest" description="Disordered" evidence="7">
    <location>
        <begin position="52"/>
        <end position="139"/>
    </location>
</feature>
<accession>A0A3M7AWP6</accession>
<feature type="region of interest" description="Disordered" evidence="7">
    <location>
        <begin position="154"/>
        <end position="199"/>
    </location>
</feature>
<keyword evidence="6" id="KW-0472">Membrane</keyword>
<dbReference type="GO" id="GO:0005789">
    <property type="term" value="C:endoplasmic reticulum membrane"/>
    <property type="evidence" value="ECO:0007669"/>
    <property type="project" value="UniProtKB-SubCell"/>
</dbReference>
<feature type="region of interest" description="Disordered" evidence="7">
    <location>
        <begin position="350"/>
        <end position="372"/>
    </location>
</feature>
<dbReference type="AlphaFoldDB" id="A0A3M7AWP6"/>
<feature type="compositionally biased region" description="Low complexity" evidence="7">
    <location>
        <begin position="155"/>
        <end position="179"/>
    </location>
</feature>
<protein>
    <recommendedName>
        <fullName evidence="4">Ras modification protein ERF4</fullName>
    </recommendedName>
</protein>
<feature type="domain" description="Golgin subfamily A member 7/ERF4" evidence="8">
    <location>
        <begin position="226"/>
        <end position="343"/>
    </location>
</feature>